<dbReference type="EMBL" id="SJSK01000006">
    <property type="protein sequence ID" value="TCC88092.1"/>
    <property type="molecule type" value="Genomic_DNA"/>
</dbReference>
<evidence type="ECO:0000313" key="2">
    <source>
        <dbReference type="Proteomes" id="UP000292884"/>
    </source>
</evidence>
<sequence>MIRVNDETPTEVLQDINVGNLITDGFSKTGLVESIETTDDGLYKIYEFYLNTGRVITTKR</sequence>
<dbReference type="RefSeq" id="WP_131555056.1">
    <property type="nucleotide sequence ID" value="NZ_SJSK01000006.1"/>
</dbReference>
<accession>A0A4R0MPD1</accession>
<dbReference type="AlphaFoldDB" id="A0A4R0MPD1"/>
<proteinExistence type="predicted"/>
<dbReference type="Proteomes" id="UP000292884">
    <property type="component" value="Unassembled WGS sequence"/>
</dbReference>
<comment type="caution">
    <text evidence="1">The sequence shown here is derived from an EMBL/GenBank/DDBJ whole genome shotgun (WGS) entry which is preliminary data.</text>
</comment>
<gene>
    <name evidence="1" type="ORF">EZ428_20440</name>
</gene>
<keyword evidence="2" id="KW-1185">Reference proteome</keyword>
<name>A0A4R0MPD1_9SPHI</name>
<dbReference type="OrthoDB" id="771628at2"/>
<reference evidence="1 2" key="1">
    <citation type="submission" date="2019-02" db="EMBL/GenBank/DDBJ databases">
        <title>Pedobacter sp. RP-1-13 sp. nov., isolated from Arctic soil.</title>
        <authorList>
            <person name="Dahal R.H."/>
        </authorList>
    </citation>
    <scope>NUCLEOTIDE SEQUENCE [LARGE SCALE GENOMIC DNA]</scope>
    <source>
        <strain evidence="1 2">RP-1-13</strain>
    </source>
</reference>
<protein>
    <submittedName>
        <fullName evidence="1">Uncharacterized protein</fullName>
    </submittedName>
</protein>
<evidence type="ECO:0000313" key="1">
    <source>
        <dbReference type="EMBL" id="TCC88092.1"/>
    </source>
</evidence>
<organism evidence="1 2">
    <name type="scientific">Pedobacter frigiditerrae</name>
    <dbReference type="NCBI Taxonomy" id="2530452"/>
    <lineage>
        <taxon>Bacteria</taxon>
        <taxon>Pseudomonadati</taxon>
        <taxon>Bacteroidota</taxon>
        <taxon>Sphingobacteriia</taxon>
        <taxon>Sphingobacteriales</taxon>
        <taxon>Sphingobacteriaceae</taxon>
        <taxon>Pedobacter</taxon>
    </lineage>
</organism>